<dbReference type="RefSeq" id="WP_338202385.1">
    <property type="nucleotide sequence ID" value="NZ_JAEKNR010000136.1"/>
</dbReference>
<feature type="domain" description="HTH marR-type" evidence="1">
    <location>
        <begin position="11"/>
        <end position="141"/>
    </location>
</feature>
<dbReference type="PANTHER" id="PTHR33164:SF43">
    <property type="entry name" value="HTH-TYPE TRANSCRIPTIONAL REPRESSOR YETL"/>
    <property type="match status" value="1"/>
</dbReference>
<keyword evidence="3" id="KW-1185">Reference proteome</keyword>
<evidence type="ECO:0000259" key="1">
    <source>
        <dbReference type="PROSITE" id="PS50995"/>
    </source>
</evidence>
<dbReference type="InterPro" id="IPR000835">
    <property type="entry name" value="HTH_MarR-typ"/>
</dbReference>
<dbReference type="SMART" id="SM00347">
    <property type="entry name" value="HTH_MARR"/>
    <property type="match status" value="1"/>
</dbReference>
<comment type="caution">
    <text evidence="2">The sequence shown here is derived from an EMBL/GenBank/DDBJ whole genome shotgun (WGS) entry which is preliminary data.</text>
</comment>
<accession>A0A934K9G6</accession>
<dbReference type="SUPFAM" id="SSF46785">
    <property type="entry name" value="Winged helix' DNA-binding domain"/>
    <property type="match status" value="1"/>
</dbReference>
<evidence type="ECO:0000313" key="3">
    <source>
        <dbReference type="Proteomes" id="UP000612893"/>
    </source>
</evidence>
<dbReference type="PRINTS" id="PR00598">
    <property type="entry name" value="HTHMARR"/>
</dbReference>
<dbReference type="GO" id="GO:0003700">
    <property type="term" value="F:DNA-binding transcription factor activity"/>
    <property type="evidence" value="ECO:0007669"/>
    <property type="project" value="InterPro"/>
</dbReference>
<dbReference type="PROSITE" id="PS50995">
    <property type="entry name" value="HTH_MARR_2"/>
    <property type="match status" value="1"/>
</dbReference>
<dbReference type="AlphaFoldDB" id="A0A934K9G6"/>
<name>A0A934K9G6_9BACT</name>
<proteinExistence type="predicted"/>
<dbReference type="InterPro" id="IPR036390">
    <property type="entry name" value="WH_DNA-bd_sf"/>
</dbReference>
<dbReference type="Gene3D" id="1.10.10.10">
    <property type="entry name" value="Winged helix-like DNA-binding domain superfamily/Winged helix DNA-binding domain"/>
    <property type="match status" value="1"/>
</dbReference>
<gene>
    <name evidence="2" type="ORF">JF922_13270</name>
</gene>
<dbReference type="InterPro" id="IPR039422">
    <property type="entry name" value="MarR/SlyA-like"/>
</dbReference>
<sequence length="154" mass="17405">MERDGTSRDDGPGLIALLTQLSKSFNRRSTEEMLGMRLKEFLVLSYLRDHLGTTQQELGEAMLLDPNTVVLLLNELESRGYSIRRRDAEDRRRHVVDITPAGREAVARAEKAREVIEDEVLGELSAAERRTLRRILLRALEGQARTPAAPTLRA</sequence>
<protein>
    <submittedName>
        <fullName evidence="2">Winged helix-turn-helix transcriptional regulator</fullName>
    </submittedName>
</protein>
<dbReference type="EMBL" id="JAEKNR010000136">
    <property type="protein sequence ID" value="MBJ7599038.1"/>
    <property type="molecule type" value="Genomic_DNA"/>
</dbReference>
<organism evidence="2 3">
    <name type="scientific">Candidatus Nephthysia bennettiae</name>
    <dbReference type="NCBI Taxonomy" id="3127016"/>
    <lineage>
        <taxon>Bacteria</taxon>
        <taxon>Bacillati</taxon>
        <taxon>Candidatus Dormiibacterota</taxon>
        <taxon>Candidatus Dormibacteria</taxon>
        <taxon>Candidatus Dormibacterales</taxon>
        <taxon>Candidatus Dormibacteraceae</taxon>
        <taxon>Candidatus Nephthysia</taxon>
    </lineage>
</organism>
<dbReference type="GO" id="GO:0006950">
    <property type="term" value="P:response to stress"/>
    <property type="evidence" value="ECO:0007669"/>
    <property type="project" value="TreeGrafter"/>
</dbReference>
<evidence type="ECO:0000313" key="2">
    <source>
        <dbReference type="EMBL" id="MBJ7599038.1"/>
    </source>
</evidence>
<dbReference type="Proteomes" id="UP000612893">
    <property type="component" value="Unassembled WGS sequence"/>
</dbReference>
<dbReference type="Pfam" id="PF01047">
    <property type="entry name" value="MarR"/>
    <property type="match status" value="1"/>
</dbReference>
<dbReference type="PANTHER" id="PTHR33164">
    <property type="entry name" value="TRANSCRIPTIONAL REGULATOR, MARR FAMILY"/>
    <property type="match status" value="1"/>
</dbReference>
<dbReference type="InterPro" id="IPR036388">
    <property type="entry name" value="WH-like_DNA-bd_sf"/>
</dbReference>
<reference evidence="2" key="1">
    <citation type="submission" date="2020-10" db="EMBL/GenBank/DDBJ databases">
        <title>Ca. Dormibacterota MAGs.</title>
        <authorList>
            <person name="Montgomery K."/>
        </authorList>
    </citation>
    <scope>NUCLEOTIDE SEQUENCE [LARGE SCALE GENOMIC DNA]</scope>
    <source>
        <strain evidence="2">SC8812_S17_10</strain>
    </source>
</reference>